<dbReference type="AlphaFoldDB" id="A0A1I6X5F6"/>
<dbReference type="CDD" id="cd02947">
    <property type="entry name" value="TRX_family"/>
    <property type="match status" value="1"/>
</dbReference>
<dbReference type="GO" id="GO:0005737">
    <property type="term" value="C:cytoplasm"/>
    <property type="evidence" value="ECO:0007669"/>
    <property type="project" value="TreeGrafter"/>
</dbReference>
<dbReference type="InterPro" id="IPR036249">
    <property type="entry name" value="Thioredoxin-like_sf"/>
</dbReference>
<dbReference type="PROSITE" id="PS51257">
    <property type="entry name" value="PROKAR_LIPOPROTEIN"/>
    <property type="match status" value="1"/>
</dbReference>
<accession>A0A1I6X5F6</accession>
<sequence length="188" mass="20523">MKKSVILLVLLAAMVFTAGCAEESQENSTSTQAIKEGVGVIETTELEQNATLQEAQEEGGVVEVINLEQINASIQQGPVLMKIGSERCGPCNAMKPMLKELAAEYEGRARIISVDIDRSPELATYFNIGPIPDSTVIVSIKDGEYIYMKQDGGVTTDRLQARVIGLREKDIYEDLMNLALVQAEKDKS</sequence>
<dbReference type="Proteomes" id="UP000323733">
    <property type="component" value="Unassembled WGS sequence"/>
</dbReference>
<protein>
    <submittedName>
        <fullName evidence="2">Thioredoxin</fullName>
    </submittedName>
</protein>
<dbReference type="InterPro" id="IPR013766">
    <property type="entry name" value="Thioredoxin_domain"/>
</dbReference>
<dbReference type="PANTHER" id="PTHR45663">
    <property type="entry name" value="GEO12009P1"/>
    <property type="match status" value="1"/>
</dbReference>
<dbReference type="PANTHER" id="PTHR45663:SF11">
    <property type="entry name" value="GEO12009P1"/>
    <property type="match status" value="1"/>
</dbReference>
<organism evidence="2 3">
    <name type="scientific">Methanosarcina thermophila</name>
    <dbReference type="NCBI Taxonomy" id="2210"/>
    <lineage>
        <taxon>Archaea</taxon>
        <taxon>Methanobacteriati</taxon>
        <taxon>Methanobacteriota</taxon>
        <taxon>Stenosarchaea group</taxon>
        <taxon>Methanomicrobia</taxon>
        <taxon>Methanosarcinales</taxon>
        <taxon>Methanosarcinaceae</taxon>
        <taxon>Methanosarcina</taxon>
    </lineage>
</organism>
<evidence type="ECO:0000259" key="1">
    <source>
        <dbReference type="PROSITE" id="PS51352"/>
    </source>
</evidence>
<proteinExistence type="predicted"/>
<keyword evidence="3" id="KW-1185">Reference proteome</keyword>
<dbReference type="GO" id="GO:0015035">
    <property type="term" value="F:protein-disulfide reductase activity"/>
    <property type="evidence" value="ECO:0007669"/>
    <property type="project" value="TreeGrafter"/>
</dbReference>
<dbReference type="Gene3D" id="3.40.30.10">
    <property type="entry name" value="Glutaredoxin"/>
    <property type="match status" value="1"/>
</dbReference>
<gene>
    <name evidence="2" type="ORF">SAMN02910340_00231</name>
</gene>
<dbReference type="RefSeq" id="WP_048167377.1">
    <property type="nucleotide sequence ID" value="NZ_FPAO01000001.1"/>
</dbReference>
<dbReference type="EMBL" id="FPAO01000001">
    <property type="protein sequence ID" value="SFT33628.1"/>
    <property type="molecule type" value="Genomic_DNA"/>
</dbReference>
<evidence type="ECO:0000313" key="2">
    <source>
        <dbReference type="EMBL" id="SFT33628.1"/>
    </source>
</evidence>
<evidence type="ECO:0000313" key="3">
    <source>
        <dbReference type="Proteomes" id="UP000323733"/>
    </source>
</evidence>
<dbReference type="Pfam" id="PF00085">
    <property type="entry name" value="Thioredoxin"/>
    <property type="match status" value="1"/>
</dbReference>
<feature type="domain" description="Thioredoxin" evidence="1">
    <location>
        <begin position="41"/>
        <end position="168"/>
    </location>
</feature>
<name>A0A1I6X5F6_METTE</name>
<dbReference type="PROSITE" id="PS51352">
    <property type="entry name" value="THIOREDOXIN_2"/>
    <property type="match status" value="1"/>
</dbReference>
<dbReference type="SUPFAM" id="SSF52833">
    <property type="entry name" value="Thioredoxin-like"/>
    <property type="match status" value="1"/>
</dbReference>
<dbReference type="GeneID" id="41603069"/>
<reference evidence="2 3" key="1">
    <citation type="submission" date="2016-10" db="EMBL/GenBank/DDBJ databases">
        <authorList>
            <person name="Varghese N."/>
            <person name="Submissions S."/>
        </authorList>
    </citation>
    <scope>NUCLEOTIDE SEQUENCE [LARGE SCALE GENOMIC DNA]</scope>
    <source>
        <strain evidence="2 3">DSM 11855</strain>
    </source>
</reference>